<reference evidence="1 2" key="1">
    <citation type="journal article" date="2019" name="Int. J. Syst. Evol. Microbiol.">
        <title>The Global Catalogue of Microorganisms (GCM) 10K type strain sequencing project: providing services to taxonomists for standard genome sequencing and annotation.</title>
        <authorList>
            <consortium name="The Broad Institute Genomics Platform"/>
            <consortium name="The Broad Institute Genome Sequencing Center for Infectious Disease"/>
            <person name="Wu L."/>
            <person name="Ma J."/>
        </authorList>
    </citation>
    <scope>NUCLEOTIDE SEQUENCE [LARGE SCALE GENOMIC DNA]</scope>
    <source>
        <strain evidence="1 2">JCM 16112</strain>
    </source>
</reference>
<proteinExistence type="predicted"/>
<protein>
    <recommendedName>
        <fullName evidence="3">DUF3471 domain-containing protein</fullName>
    </recommendedName>
</protein>
<organism evidence="1 2">
    <name type="scientific">Algoriphagus jejuensis</name>
    <dbReference type="NCBI Taxonomy" id="419934"/>
    <lineage>
        <taxon>Bacteria</taxon>
        <taxon>Pseudomonadati</taxon>
        <taxon>Bacteroidota</taxon>
        <taxon>Cytophagia</taxon>
        <taxon>Cytophagales</taxon>
        <taxon>Cyclobacteriaceae</taxon>
        <taxon>Algoriphagus</taxon>
    </lineage>
</organism>
<accession>A0ABN1N184</accession>
<comment type="caution">
    <text evidence="1">The sequence shown here is derived from an EMBL/GenBank/DDBJ whole genome shotgun (WGS) entry which is preliminary data.</text>
</comment>
<evidence type="ECO:0008006" key="3">
    <source>
        <dbReference type="Google" id="ProtNLM"/>
    </source>
</evidence>
<evidence type="ECO:0000313" key="2">
    <source>
        <dbReference type="Proteomes" id="UP001500469"/>
    </source>
</evidence>
<dbReference type="Proteomes" id="UP001500469">
    <property type="component" value="Unassembled WGS sequence"/>
</dbReference>
<keyword evidence="2" id="KW-1185">Reference proteome</keyword>
<dbReference type="RefSeq" id="WP_343851928.1">
    <property type="nucleotide sequence ID" value="NZ_BAAAFI010000013.1"/>
</dbReference>
<name>A0ABN1N184_9BACT</name>
<sequence>MQLLMIRSFALAIFLGAMTFSQVLLAQNLKNRVKPGKMYNAGDSIYAPRYGLSAKIPQGWVGVLPRETEVFLLNSSSGTFGEIFVFGREKVDLTQLAESWKAGVDVSETVRLRATDPTIEGDLLYSHAEAVGNYLPPKNYRAFAATRCGEACITVLAISEEGNAELTSQAALEMLKTAILSTPKEVDPYEGFDWQGFLSGKLLISYEGFIGGAQQTKVNLCEGGTFQAQISKKGMMKDSNPDYKGGMKGTWAVEGKAAEATLTLTFDKDKKAPFVAQLKFVNEELYVNGERHYASQSEKCD</sequence>
<evidence type="ECO:0000313" key="1">
    <source>
        <dbReference type="EMBL" id="GAA0879481.1"/>
    </source>
</evidence>
<dbReference type="EMBL" id="BAAAFI010000013">
    <property type="protein sequence ID" value="GAA0879481.1"/>
    <property type="molecule type" value="Genomic_DNA"/>
</dbReference>
<gene>
    <name evidence="1" type="ORF">GCM10009119_24490</name>
</gene>